<feature type="region of interest" description="Disordered" evidence="2">
    <location>
        <begin position="936"/>
        <end position="957"/>
    </location>
</feature>
<keyword evidence="3" id="KW-0472">Membrane</keyword>
<evidence type="ECO:0000313" key="6">
    <source>
        <dbReference type="Proteomes" id="UP000005239"/>
    </source>
</evidence>
<dbReference type="GO" id="GO:0005730">
    <property type="term" value="C:nucleolus"/>
    <property type="evidence" value="ECO:0000318"/>
    <property type="project" value="GO_Central"/>
</dbReference>
<feature type="transmembrane region" description="Helical" evidence="3">
    <location>
        <begin position="422"/>
        <end position="444"/>
    </location>
</feature>
<feature type="compositionally biased region" description="Basic and acidic residues" evidence="2">
    <location>
        <begin position="1115"/>
        <end position="1129"/>
    </location>
</feature>
<feature type="signal peptide" evidence="4">
    <location>
        <begin position="1"/>
        <end position="16"/>
    </location>
</feature>
<keyword evidence="6" id="KW-1185">Reference proteome</keyword>
<keyword evidence="3" id="KW-1133">Transmembrane helix</keyword>
<keyword evidence="3" id="KW-0812">Transmembrane</keyword>
<reference evidence="5" key="2">
    <citation type="submission" date="2022-06" db="UniProtKB">
        <authorList>
            <consortium name="EnsemblMetazoa"/>
        </authorList>
    </citation>
    <scope>IDENTIFICATION</scope>
    <source>
        <strain evidence="5">PS312</strain>
    </source>
</reference>
<proteinExistence type="predicted"/>
<feature type="compositionally biased region" description="Basic and acidic residues" evidence="2">
    <location>
        <begin position="1217"/>
        <end position="1226"/>
    </location>
</feature>
<keyword evidence="4" id="KW-0732">Signal</keyword>
<feature type="chain" id="PRO_5043859370" evidence="4">
    <location>
        <begin position="17"/>
        <end position="1293"/>
    </location>
</feature>
<keyword evidence="1" id="KW-0175">Coiled coil</keyword>
<evidence type="ECO:0000256" key="4">
    <source>
        <dbReference type="SAM" id="SignalP"/>
    </source>
</evidence>
<accession>A0A2A6C7Z0</accession>
<feature type="compositionally biased region" description="Basic residues" evidence="2">
    <location>
        <begin position="751"/>
        <end position="763"/>
    </location>
</feature>
<name>A0A2A6C7Z0_PRIPA</name>
<gene>
    <name evidence="5" type="primary">WBGene00113597</name>
</gene>
<sequence>MRFLLLAIALLVISLAETVYDAPTAVSQEDEVKIRESIKEENDKWSYYEMHFGVKEIKEMLPKYEARLVELNQKQPVAMNNFTELSKQLDENVELKEYYKNVTLTEEATKDYEIANSAYAAVHDPLKKTWKAWKFQEKELEEAENAKKEINNLEARIKELAEYLALKPSKEKIMKKINNASQAVRKANSDLRRAKELLKDQPEHTEYEKLECGDILKTHPDDDPCKYLAVKLYMLADIKKALDDKTASEKKLKKFAEELVDYEFNKVYNIHVYNKLNSNRFTRSPLLDIEDKKIKAANEEIVKLKKQAKGLVDKMKPLAKIKDEKEAQKMEREEASSGAKPAEGAKLEQQVYESRIELKRLEDELADVKEKIPKMKEGLVTENYQYHYLTEKLKDVMKRREARKEQLKQMQFNWPHEFLKLALIWFILFVVPVTFVACAMWTGFAGEGVRLFPFGPKPYWLHWWFGNREYWCDVKERELGDRNTHQQPYREGPEMWWPLKPWDIYQWIVVKISRSRHDDDEQEWDRDLFLRSDDLQHEILLRGDEYREDAQWDGAYKRLEAHYEEFNQGYHLYNRKDNATGYKIVNPVKMAGAYGPLLDRRKKYRHPDHKYPLYVPPPPPPMRPAKRVPRHILTVIPLEKNTKKSLELVEKPPEPGPDQLVNYDGELVPKRKHHEFYIRLHHRMLKESRMHCYKPWTRKWINDHFANYHERPRHSVTGESRKRGRRRGKKKKRGAGRSTAGRETSTTTMRKYGKKHHRKHHTRNVAAVQNNEEKQALAKNVKAIHKKHCKRYRKRARIAGLTDEQRKRLMKRGPRVLHRRTAIGPKKITRMLIREWVKNPLKRILGEVALLEKKRHARKQKRADKVKANPALLDAKHLKIRARKLRKHQARLRAENLRLDLAQHEKPDERRKKRHARQRDLKDMMTYKHYETLYRDDTSDDPADISEDEEERMNEEERADYDPFPILLYSDPEWRRPKHHKYCRLYEKKKACQKGEKYAKLHAAKHNMIHDHGHLISKRRVQECPPQCAHNGGGCNNAVYSKRLHHEHKRAAKAAQGPKMLARLHTREHMRRHHEMHHKGPHMPHIDVRARIKWKRIKHDLSLLKKWNMGKIGREKEEEEKQAKDEEKKKKSKKEGKKDKKEKKKEERKGPDGQPVITSIPDADGWKMDKEEDEEKQEKPTQVGTNKISVMPNEKLERLAPMPDTPEEATQALTKTQAERTLEDKTQAMGGDLEPPPTTNKHQWPLPPSSTPIAPSVGGPEDDVTQEDKTAAPGTAVKKDKAPKAGPPATFRI</sequence>
<feature type="coiled-coil region" evidence="1">
    <location>
        <begin position="344"/>
        <end position="410"/>
    </location>
</feature>
<evidence type="ECO:0000256" key="2">
    <source>
        <dbReference type="SAM" id="MobiDB-lite"/>
    </source>
</evidence>
<feature type="compositionally biased region" description="Acidic residues" evidence="2">
    <location>
        <begin position="938"/>
        <end position="957"/>
    </location>
</feature>
<organism evidence="5 6">
    <name type="scientific">Pristionchus pacificus</name>
    <name type="common">Parasitic nematode worm</name>
    <dbReference type="NCBI Taxonomy" id="54126"/>
    <lineage>
        <taxon>Eukaryota</taxon>
        <taxon>Metazoa</taxon>
        <taxon>Ecdysozoa</taxon>
        <taxon>Nematoda</taxon>
        <taxon>Chromadorea</taxon>
        <taxon>Rhabditida</taxon>
        <taxon>Rhabditina</taxon>
        <taxon>Diplogasteromorpha</taxon>
        <taxon>Diplogasteroidea</taxon>
        <taxon>Neodiplogasteridae</taxon>
        <taxon>Pristionchus</taxon>
    </lineage>
</organism>
<feature type="compositionally biased region" description="Basic residues" evidence="2">
    <location>
        <begin position="722"/>
        <end position="735"/>
    </location>
</feature>
<feature type="coiled-coil region" evidence="1">
    <location>
        <begin position="875"/>
        <end position="905"/>
    </location>
</feature>
<dbReference type="PANTHER" id="PTHR31802:SF31">
    <property type="entry name" value="MSR-110, ISOFORM C"/>
    <property type="match status" value="1"/>
</dbReference>
<reference evidence="6" key="1">
    <citation type="journal article" date="2008" name="Nat. Genet.">
        <title>The Pristionchus pacificus genome provides a unique perspective on nematode lifestyle and parasitism.</title>
        <authorList>
            <person name="Dieterich C."/>
            <person name="Clifton S.W."/>
            <person name="Schuster L.N."/>
            <person name="Chinwalla A."/>
            <person name="Delehaunty K."/>
            <person name="Dinkelacker I."/>
            <person name="Fulton L."/>
            <person name="Fulton R."/>
            <person name="Godfrey J."/>
            <person name="Minx P."/>
            <person name="Mitreva M."/>
            <person name="Roeseler W."/>
            <person name="Tian H."/>
            <person name="Witte H."/>
            <person name="Yang S.P."/>
            <person name="Wilson R.K."/>
            <person name="Sommer R.J."/>
        </authorList>
    </citation>
    <scope>NUCLEOTIDE SEQUENCE [LARGE SCALE GENOMIC DNA]</scope>
    <source>
        <strain evidence="6">PS312</strain>
    </source>
</reference>
<accession>A0A8R1UGI9</accession>
<feature type="compositionally biased region" description="Basic and acidic residues" evidence="2">
    <location>
        <begin position="1136"/>
        <end position="1151"/>
    </location>
</feature>
<protein>
    <submittedName>
        <fullName evidence="5">Uncharacterized protein</fullName>
    </submittedName>
</protein>
<dbReference type="Proteomes" id="UP000005239">
    <property type="component" value="Unassembled WGS sequence"/>
</dbReference>
<feature type="region of interest" description="Disordered" evidence="2">
    <location>
        <begin position="1115"/>
        <end position="1293"/>
    </location>
</feature>
<evidence type="ECO:0000256" key="3">
    <source>
        <dbReference type="SAM" id="Phobius"/>
    </source>
</evidence>
<feature type="region of interest" description="Disordered" evidence="2">
    <location>
        <begin position="712"/>
        <end position="773"/>
    </location>
</feature>
<feature type="coiled-coil region" evidence="1">
    <location>
        <begin position="287"/>
        <end position="314"/>
    </location>
</feature>
<feature type="coiled-coil region" evidence="1">
    <location>
        <begin position="133"/>
        <end position="197"/>
    </location>
</feature>
<evidence type="ECO:0000256" key="1">
    <source>
        <dbReference type="SAM" id="Coils"/>
    </source>
</evidence>
<dbReference type="PANTHER" id="PTHR31802">
    <property type="entry name" value="32 KDA HEAT SHOCK PROTEIN-RELATED"/>
    <property type="match status" value="1"/>
</dbReference>
<evidence type="ECO:0000313" key="5">
    <source>
        <dbReference type="EnsemblMetazoa" id="PPA24043.1"/>
    </source>
</evidence>
<dbReference type="EnsemblMetazoa" id="PPA24043.1">
    <property type="protein sequence ID" value="PPA24043.1"/>
    <property type="gene ID" value="WBGene00113597"/>
</dbReference>